<dbReference type="Gene3D" id="3.40.50.300">
    <property type="entry name" value="P-loop containing nucleotide triphosphate hydrolases"/>
    <property type="match status" value="1"/>
</dbReference>
<dbReference type="Proteomes" id="UP000477651">
    <property type="component" value="Unassembled WGS sequence"/>
</dbReference>
<dbReference type="EMBL" id="JAAGYR010000013">
    <property type="protein sequence ID" value="NEN76133.1"/>
    <property type="molecule type" value="Genomic_DNA"/>
</dbReference>
<dbReference type="RefSeq" id="WP_163764629.1">
    <property type="nucleotide sequence ID" value="NZ_JAAGYR010000013.1"/>
</dbReference>
<dbReference type="InterPro" id="IPR027417">
    <property type="entry name" value="P-loop_NTPase"/>
</dbReference>
<proteinExistence type="predicted"/>
<dbReference type="InterPro" id="IPR011579">
    <property type="entry name" value="ATPase_dom"/>
</dbReference>
<comment type="caution">
    <text evidence="2">The sequence shown here is derived from an EMBL/GenBank/DDBJ whole genome shotgun (WGS) entry which is preliminary data.</text>
</comment>
<dbReference type="PANTHER" id="PTHR34301:SF8">
    <property type="entry name" value="ATPASE DOMAIN-CONTAINING PROTEIN"/>
    <property type="match status" value="1"/>
</dbReference>
<sequence>MNDALYFHRKAYAEQLTQTLKAGITHSFTLFAPRRMGKTQFLLKDMMPLAEQEGFNVFYFSFMGENTQAIQDDFRAALMAFNQKIQVSEKVTTFFNKIKKVDVLGVGLERVSSDKEVYLTINDIIHLIAQDNRPSLLLLDEVQELARIKDTEGIVRSLRTGLDIHQDKIKTVFTGSSINGLKMMFNDNKAPFFHFSHHLDFPLLDKQFTDFLADVYYQRVGKKLNKKQLFAVFKRLHYTPMYMRAIIQDMIITPTLTLEKALESRIEALGQQYAEKDIWSQLKPLEQLLLKDIAYQTSLSIYSKQIQEKYARLLGVDVLSASSIQSSLKRLERSDIITQVQRKQWQINSPLLQTWIRENVSNEE</sequence>
<evidence type="ECO:0000259" key="1">
    <source>
        <dbReference type="Pfam" id="PF01637"/>
    </source>
</evidence>
<keyword evidence="2" id="KW-0067">ATP-binding</keyword>
<organism evidence="2 3">
    <name type="scientific">Pelistega ratti</name>
    <dbReference type="NCBI Taxonomy" id="2652177"/>
    <lineage>
        <taxon>Bacteria</taxon>
        <taxon>Pseudomonadati</taxon>
        <taxon>Pseudomonadota</taxon>
        <taxon>Betaproteobacteria</taxon>
        <taxon>Burkholderiales</taxon>
        <taxon>Alcaligenaceae</taxon>
        <taxon>Pelistega</taxon>
    </lineage>
</organism>
<keyword evidence="2" id="KW-0547">Nucleotide-binding</keyword>
<gene>
    <name evidence="2" type="ORF">F9B74_07340</name>
</gene>
<protein>
    <submittedName>
        <fullName evidence="2">ATP-binding protein</fullName>
    </submittedName>
</protein>
<feature type="domain" description="ATPase" evidence="1">
    <location>
        <begin position="8"/>
        <end position="205"/>
    </location>
</feature>
<dbReference type="PANTHER" id="PTHR34301">
    <property type="entry name" value="DNA-BINDING PROTEIN-RELATED"/>
    <property type="match status" value="1"/>
</dbReference>
<dbReference type="Pfam" id="PF01637">
    <property type="entry name" value="ATPase_2"/>
    <property type="match status" value="1"/>
</dbReference>
<evidence type="ECO:0000313" key="2">
    <source>
        <dbReference type="EMBL" id="NEN76133.1"/>
    </source>
</evidence>
<dbReference type="SUPFAM" id="SSF52540">
    <property type="entry name" value="P-loop containing nucleoside triphosphate hydrolases"/>
    <property type="match status" value="1"/>
</dbReference>
<reference evidence="2 3" key="1">
    <citation type="submission" date="2020-02" db="EMBL/GenBank/DDBJ databases">
        <title>Pelistega sp. NLN82 were isolated from wild rodents of the Hainan Island.</title>
        <authorList>
            <person name="Niu N."/>
            <person name="Zhou J."/>
        </authorList>
    </citation>
    <scope>NUCLEOTIDE SEQUENCE [LARGE SCALE GENOMIC DNA]</scope>
    <source>
        <strain evidence="2 3">NLN82</strain>
    </source>
</reference>
<keyword evidence="3" id="KW-1185">Reference proteome</keyword>
<evidence type="ECO:0000313" key="3">
    <source>
        <dbReference type="Proteomes" id="UP000477651"/>
    </source>
</evidence>
<dbReference type="GO" id="GO:0005524">
    <property type="term" value="F:ATP binding"/>
    <property type="evidence" value="ECO:0007669"/>
    <property type="project" value="UniProtKB-KW"/>
</dbReference>
<dbReference type="AlphaFoldDB" id="A0A6L9Y6Z2"/>
<accession>A0A6L9Y6Z2</accession>
<name>A0A6L9Y6Z2_9BURK</name>